<keyword evidence="5" id="KW-1185">Reference proteome</keyword>
<dbReference type="Pfam" id="PF10423">
    <property type="entry name" value="AMNp_N"/>
    <property type="match status" value="1"/>
</dbReference>
<reference evidence="5" key="1">
    <citation type="submission" date="2018-07" db="EMBL/GenBank/DDBJ databases">
        <authorList>
            <person name="Liu B.-T."/>
            <person name="Du Z."/>
        </authorList>
    </citation>
    <scope>NUCLEOTIDE SEQUENCE [LARGE SCALE GENOMIC DNA]</scope>
    <source>
        <strain evidence="5">XYN52</strain>
    </source>
</reference>
<keyword evidence="4" id="KW-0326">Glycosidase</keyword>
<dbReference type="PANTHER" id="PTHR43691">
    <property type="entry name" value="URIDINE PHOSPHORYLASE"/>
    <property type="match status" value="1"/>
</dbReference>
<name>A0A369W3R2_9HYPH</name>
<dbReference type="SUPFAM" id="SSF53167">
    <property type="entry name" value="Purine and uridine phosphorylases"/>
    <property type="match status" value="1"/>
</dbReference>
<keyword evidence="1 4" id="KW-0378">Hydrolase</keyword>
<dbReference type="Gene3D" id="3.40.50.1580">
    <property type="entry name" value="Nucleoside phosphorylase domain"/>
    <property type="match status" value="1"/>
</dbReference>
<dbReference type="InterPro" id="IPR011271">
    <property type="entry name" value="AMP_nucleosidase"/>
</dbReference>
<dbReference type="NCBIfam" id="NF006142">
    <property type="entry name" value="PRK08292.1"/>
    <property type="match status" value="1"/>
</dbReference>
<dbReference type="RefSeq" id="WP_114645580.1">
    <property type="nucleotide sequence ID" value="NZ_QQNH01000007.1"/>
</dbReference>
<dbReference type="InterPro" id="IPR000845">
    <property type="entry name" value="Nucleoside_phosphorylase_d"/>
</dbReference>
<dbReference type="GO" id="GO:0008714">
    <property type="term" value="F:AMP nucleosidase activity"/>
    <property type="evidence" value="ECO:0007669"/>
    <property type="project" value="UniProtKB-UniRule"/>
</dbReference>
<protein>
    <recommendedName>
        <fullName evidence="1">AMP nucleosidase</fullName>
        <ecNumber evidence="1">3.2.2.4</ecNumber>
    </recommendedName>
</protein>
<dbReference type="GO" id="GO:0009116">
    <property type="term" value="P:nucleoside metabolic process"/>
    <property type="evidence" value="ECO:0007669"/>
    <property type="project" value="InterPro"/>
</dbReference>
<evidence type="ECO:0000256" key="1">
    <source>
        <dbReference type="HAMAP-Rule" id="MF_01932"/>
    </source>
</evidence>
<comment type="function">
    <text evidence="1">Catalyzes the hydrolysis of the N-glycosidic bond of AMP to form adenine and ribose 5-phosphate. Involved in regulation of AMP concentrations.</text>
</comment>
<dbReference type="CDD" id="cd17762">
    <property type="entry name" value="AMN"/>
    <property type="match status" value="1"/>
</dbReference>
<feature type="domain" description="Nucleoside phosphorylase" evidence="2">
    <location>
        <begin position="264"/>
        <end position="439"/>
    </location>
</feature>
<comment type="similarity">
    <text evidence="1">Belongs to the AMP nucleosidase family.</text>
</comment>
<evidence type="ECO:0000313" key="5">
    <source>
        <dbReference type="Proteomes" id="UP000253759"/>
    </source>
</evidence>
<dbReference type="NCBIfam" id="TIGR01717">
    <property type="entry name" value="AMP-nucleosdse"/>
    <property type="match status" value="1"/>
</dbReference>
<dbReference type="OrthoDB" id="7945729at2"/>
<dbReference type="GO" id="GO:0005829">
    <property type="term" value="C:cytosol"/>
    <property type="evidence" value="ECO:0007669"/>
    <property type="project" value="TreeGrafter"/>
</dbReference>
<dbReference type="InterPro" id="IPR037109">
    <property type="entry name" value="AMP_N_sf"/>
</dbReference>
<evidence type="ECO:0000259" key="2">
    <source>
        <dbReference type="Pfam" id="PF01048"/>
    </source>
</evidence>
<evidence type="ECO:0000259" key="3">
    <source>
        <dbReference type="Pfam" id="PF10423"/>
    </source>
</evidence>
<dbReference type="PANTHER" id="PTHR43691:SF6">
    <property type="entry name" value="AMP NUCLEOSIDASE"/>
    <property type="match status" value="1"/>
</dbReference>
<dbReference type="InterPro" id="IPR047039">
    <property type="entry name" value="AMN_phosphorylase"/>
</dbReference>
<dbReference type="GO" id="GO:0044209">
    <property type="term" value="P:AMP salvage"/>
    <property type="evidence" value="ECO:0007669"/>
    <property type="project" value="InterPro"/>
</dbReference>
<comment type="catalytic activity">
    <reaction evidence="1">
        <text>AMP + H2O = D-ribose 5-phosphate + adenine</text>
        <dbReference type="Rhea" id="RHEA:20129"/>
        <dbReference type="ChEBI" id="CHEBI:15377"/>
        <dbReference type="ChEBI" id="CHEBI:16708"/>
        <dbReference type="ChEBI" id="CHEBI:78346"/>
        <dbReference type="ChEBI" id="CHEBI:456215"/>
        <dbReference type="EC" id="3.2.2.4"/>
    </reaction>
</comment>
<comment type="caution">
    <text evidence="4">The sequence shown here is derived from an EMBL/GenBank/DDBJ whole genome shotgun (WGS) entry which is preliminary data.</text>
</comment>
<accession>A0A369W3R2</accession>
<dbReference type="Pfam" id="PF01048">
    <property type="entry name" value="PNP_UDP_1"/>
    <property type="match status" value="1"/>
</dbReference>
<dbReference type="EMBL" id="QQNH01000007">
    <property type="protein sequence ID" value="RDE09326.1"/>
    <property type="molecule type" value="Genomic_DNA"/>
</dbReference>
<dbReference type="AlphaFoldDB" id="A0A369W3R2"/>
<proteinExistence type="inferred from homology"/>
<dbReference type="HAMAP" id="MF_01932">
    <property type="entry name" value="AMP_nucleosidase"/>
    <property type="match status" value="1"/>
</dbReference>
<dbReference type="Proteomes" id="UP000253759">
    <property type="component" value="Unassembled WGS sequence"/>
</dbReference>
<dbReference type="EC" id="3.2.2.4" evidence="1"/>
<gene>
    <name evidence="1" type="primary">amn</name>
    <name evidence="4" type="ORF">DVH29_07685</name>
</gene>
<organism evidence="4 5">
    <name type="scientific">Pelagibacterium lacus</name>
    <dbReference type="NCBI Taxonomy" id="2282655"/>
    <lineage>
        <taxon>Bacteria</taxon>
        <taxon>Pseudomonadati</taxon>
        <taxon>Pseudomonadota</taxon>
        <taxon>Alphaproteobacteria</taxon>
        <taxon>Hyphomicrobiales</taxon>
        <taxon>Devosiaceae</taxon>
        <taxon>Pelagibacterium</taxon>
    </lineage>
</organism>
<dbReference type="InterPro" id="IPR018953">
    <property type="entry name" value="AMP_nucleoside_Pase_N"/>
</dbReference>
<feature type="domain" description="AMP nucleoside phosphorylase N-terminal" evidence="3">
    <location>
        <begin position="19"/>
        <end position="173"/>
    </location>
</feature>
<evidence type="ECO:0000313" key="4">
    <source>
        <dbReference type="EMBL" id="RDE09326.1"/>
    </source>
</evidence>
<sequence length="492" mass="55278">MKLIMPDPLPLKSFSDPVQAWEYVCEIYDRNTSFIRDHLLNLTRGKVPPGKIRALYPKVQVLSTSFQQNASSRLAYGFLHSPGLYQTTLTQPKLFHKYLIENFSLILKNHGAQIEVGQSDTPIPLHFAVDPKERVEGDTLLDIGVPLRDLFDVPDLAHVDDEIANGTFIPPAGGPYPLAAFTGPRVDYSLHRLNHYTGTTPEHFQNFVIFTNYQFYIEEFTRLAHQWMADGHEFYESFIEPGNVITNNARIGGATEGVHPVRQPQMPAYHLTAPNGRGITMINIGVGPSNAKTATDHIAVLRPHAWLMLGHCAGLRNSQSLGDYVLAHGYVREDHVLDDDLPVTVPIPALAEIQVALQEAVEEITHLEGLEAKAIMRTGTVFTIDNRNWELRDQSEIIRRLSQSRAIALDMESATIAANGFRFRVPYGTLLCVSDKPLHGELKLPGMASDFYRTQVNRHLLIGLKAMEILRNQPIERLHSRKLRSFAETAFQ</sequence>
<dbReference type="Gene3D" id="3.30.1730.10">
    <property type="entry name" value="AMP nucleoside phosphorylase, N-terminal domain"/>
    <property type="match status" value="1"/>
</dbReference>
<dbReference type="InterPro" id="IPR035994">
    <property type="entry name" value="Nucleoside_phosphorylase_sf"/>
</dbReference>